<dbReference type="PANTHER" id="PTHR33710:SF71">
    <property type="entry name" value="ENDONUCLEASE_EXONUCLEASE_PHOSPHATASE DOMAIN-CONTAINING PROTEIN"/>
    <property type="match status" value="1"/>
</dbReference>
<dbReference type="Gene3D" id="3.60.10.10">
    <property type="entry name" value="Endonuclease/exonuclease/phosphatase"/>
    <property type="match status" value="1"/>
</dbReference>
<evidence type="ECO:0008006" key="3">
    <source>
        <dbReference type="Google" id="ProtNLM"/>
    </source>
</evidence>
<protein>
    <recommendedName>
        <fullName evidence="3">Reverse transcriptase</fullName>
    </recommendedName>
</protein>
<proteinExistence type="predicted"/>
<dbReference type="SUPFAM" id="SSF56219">
    <property type="entry name" value="DNase I-like"/>
    <property type="match status" value="1"/>
</dbReference>
<dbReference type="OrthoDB" id="1741802at2759"/>
<dbReference type="EMBL" id="BSYR01000056">
    <property type="protein sequence ID" value="GMJ10267.1"/>
    <property type="molecule type" value="Genomic_DNA"/>
</dbReference>
<dbReference type="AlphaFoldDB" id="A0A9W7J8K2"/>
<accession>A0A9W7J8K2</accession>
<dbReference type="PANTHER" id="PTHR33710">
    <property type="entry name" value="BNAC02G09200D PROTEIN"/>
    <property type="match status" value="1"/>
</dbReference>
<name>A0A9W7J8K2_HIBTR</name>
<evidence type="ECO:0000313" key="2">
    <source>
        <dbReference type="Proteomes" id="UP001165190"/>
    </source>
</evidence>
<comment type="caution">
    <text evidence="1">The sequence shown here is derived from an EMBL/GenBank/DDBJ whole genome shotgun (WGS) entry which is preliminary data.</text>
</comment>
<dbReference type="InterPro" id="IPR036691">
    <property type="entry name" value="Endo/exonu/phosph_ase_sf"/>
</dbReference>
<evidence type="ECO:0000313" key="1">
    <source>
        <dbReference type="EMBL" id="GMJ10267.1"/>
    </source>
</evidence>
<keyword evidence="2" id="KW-1185">Reference proteome</keyword>
<sequence>MMGFRDMLEGCNLSDLGFNGVWYTWERGRLPETNVRERLDRAVANPSWWDMHQDYSVSHLPHSMSDHCPILIDTVGQVTQRPATRLEVFRFDANWIFEEETAQIIKICWETSRDAVPSKLHAVGCALMSWSKDHRKQRSAQKRAMVRRLKELARCNPDEEILAELTDVKLGLNLEADKEEYFWEQRSRSNWLHHGDKKYIFFSTTTQRTDLFRTSSPPEATVIFDKVNPRVTADMNNTLMRPFTKDEVWNAFESVEFYYIPRQSNQAAHVLAKEGKEQQYDRFWIEEAPPRTTAVALMDAVQINEE</sequence>
<dbReference type="Proteomes" id="UP001165190">
    <property type="component" value="Unassembled WGS sequence"/>
</dbReference>
<gene>
    <name evidence="1" type="ORF">HRI_004695900</name>
</gene>
<reference evidence="1" key="1">
    <citation type="submission" date="2023-05" db="EMBL/GenBank/DDBJ databases">
        <title>Genome and transcriptome analyses reveal genes involved in the formation of fine ridges on petal epidermal cells in Hibiscus trionum.</title>
        <authorList>
            <person name="Koshimizu S."/>
            <person name="Masuda S."/>
            <person name="Ishii T."/>
            <person name="Shirasu K."/>
            <person name="Hoshino A."/>
            <person name="Arita M."/>
        </authorList>
    </citation>
    <scope>NUCLEOTIDE SEQUENCE</scope>
    <source>
        <strain evidence="1">Hamamatsu line</strain>
    </source>
</reference>
<organism evidence="1 2">
    <name type="scientific">Hibiscus trionum</name>
    <name type="common">Flower of an hour</name>
    <dbReference type="NCBI Taxonomy" id="183268"/>
    <lineage>
        <taxon>Eukaryota</taxon>
        <taxon>Viridiplantae</taxon>
        <taxon>Streptophyta</taxon>
        <taxon>Embryophyta</taxon>
        <taxon>Tracheophyta</taxon>
        <taxon>Spermatophyta</taxon>
        <taxon>Magnoliopsida</taxon>
        <taxon>eudicotyledons</taxon>
        <taxon>Gunneridae</taxon>
        <taxon>Pentapetalae</taxon>
        <taxon>rosids</taxon>
        <taxon>malvids</taxon>
        <taxon>Malvales</taxon>
        <taxon>Malvaceae</taxon>
        <taxon>Malvoideae</taxon>
        <taxon>Hibiscus</taxon>
    </lineage>
</organism>